<evidence type="ECO:0000259" key="1">
    <source>
        <dbReference type="Pfam" id="PF13472"/>
    </source>
</evidence>
<dbReference type="InterPro" id="IPR036514">
    <property type="entry name" value="SGNH_hydro_sf"/>
</dbReference>
<proteinExistence type="predicted"/>
<protein>
    <recommendedName>
        <fullName evidence="1">SGNH hydrolase-type esterase domain-containing protein</fullName>
    </recommendedName>
</protein>
<name>A0A2I0QSI1_9BACI</name>
<dbReference type="InterPro" id="IPR013830">
    <property type="entry name" value="SGNH_hydro"/>
</dbReference>
<dbReference type="AlphaFoldDB" id="A0A2I0QSI1"/>
<evidence type="ECO:0000313" key="3">
    <source>
        <dbReference type="Proteomes" id="UP000243524"/>
    </source>
</evidence>
<dbReference type="Gene3D" id="3.40.50.1110">
    <property type="entry name" value="SGNH hydrolase"/>
    <property type="match status" value="1"/>
</dbReference>
<reference evidence="2 3" key="1">
    <citation type="submission" date="2017-06" db="EMBL/GenBank/DDBJ databases">
        <title>the draft geome sequence of Illustriluteabacillus marina B3227.</title>
        <authorList>
            <person name="He R.-H."/>
            <person name="Du Z.-J."/>
        </authorList>
    </citation>
    <scope>NUCLEOTIDE SEQUENCE [LARGE SCALE GENOMIC DNA]</scope>
    <source>
        <strain evidence="2 3">B3227</strain>
    </source>
</reference>
<gene>
    <name evidence="2" type="ORF">CEY16_11210</name>
</gene>
<comment type="caution">
    <text evidence="2">The sequence shown here is derived from an EMBL/GenBank/DDBJ whole genome shotgun (WGS) entry which is preliminary data.</text>
</comment>
<accession>A0A2I0QSI1</accession>
<keyword evidence="3" id="KW-1185">Reference proteome</keyword>
<dbReference type="EMBL" id="PJNH01000003">
    <property type="protein sequence ID" value="PKR77297.1"/>
    <property type="molecule type" value="Genomic_DNA"/>
</dbReference>
<feature type="domain" description="SGNH hydrolase-type esterase" evidence="1">
    <location>
        <begin position="96"/>
        <end position="284"/>
    </location>
</feature>
<dbReference type="SUPFAM" id="SSF52266">
    <property type="entry name" value="SGNH hydrolase"/>
    <property type="match status" value="1"/>
</dbReference>
<evidence type="ECO:0000313" key="2">
    <source>
        <dbReference type="EMBL" id="PKR77297.1"/>
    </source>
</evidence>
<dbReference type="Pfam" id="PF13472">
    <property type="entry name" value="Lipase_GDSL_2"/>
    <property type="match status" value="1"/>
</dbReference>
<dbReference type="Proteomes" id="UP000243524">
    <property type="component" value="Unassembled WGS sequence"/>
</dbReference>
<sequence length="304" mass="35712">MVRGRIWRTRVWTGLRARVRSRFRLWPLSKKIPSIQKTTFPIFRLKKIFLPILLLRETIPQSKKLPLSFNRRRQLLYANSLPERLVSVATPIVYKALGDSLTVGVGAFFSKGFVGRYAEKSVNHLQRPIRTQVIAKRKMTSHDLVKLTRDEHQLKSISQANIITITIGGNDLLEANRLFLSTYHPEFFEQSAFDLYMNVSTILYRIKKAKTNEGSPYLIRIIGLYNPYPQLSYSDYWVERYNQILRSFSSDHIVFIDIYPFFQRTDRNLLSFDGLHPNKHGYEIIANETAEKGYFPLINRFQRY</sequence>
<organism evidence="2 3">
    <name type="scientific">Halalkalibacillus sediminis</name>
    <dbReference type="NCBI Taxonomy" id="2018042"/>
    <lineage>
        <taxon>Bacteria</taxon>
        <taxon>Bacillati</taxon>
        <taxon>Bacillota</taxon>
        <taxon>Bacilli</taxon>
        <taxon>Bacillales</taxon>
        <taxon>Bacillaceae</taxon>
        <taxon>Halalkalibacillus</taxon>
    </lineage>
</organism>